<dbReference type="Gene3D" id="1.20.1440.120">
    <property type="entry name" value="Recombination protein O, C-terminal domain"/>
    <property type="match status" value="1"/>
</dbReference>
<dbReference type="HAMAP" id="MF_00201">
    <property type="entry name" value="RecO"/>
    <property type="match status" value="1"/>
</dbReference>
<sequence>MMTPRTYSDEGIVLTRRHYAEADRILSVYSKNHGRLSLIAKGVRRPTSKKRGHIEVFNQIKFQAVRGRGLDLMTEAEIIENFAEIRKSLKKVALAYYFMEVVGRTTHEGEKHHPELYENILENLRRLRTAKELKKLRKQFVYESLTILGFWPKGKILLDPDAKLAEVTERNLSSVRVGKRLLK</sequence>
<gene>
    <name evidence="7" type="primary">recO</name>
    <name evidence="9" type="ORF">UX34_C0029G0007</name>
</gene>
<dbReference type="EMBL" id="LCLV01000029">
    <property type="protein sequence ID" value="KKU22416.1"/>
    <property type="molecule type" value="Genomic_DNA"/>
</dbReference>
<keyword evidence="4 7" id="KW-0233">DNA recombination</keyword>
<evidence type="ECO:0000256" key="7">
    <source>
        <dbReference type="HAMAP-Rule" id="MF_00201"/>
    </source>
</evidence>
<dbReference type="Proteomes" id="UP000034643">
    <property type="component" value="Unassembled WGS sequence"/>
</dbReference>
<dbReference type="SUPFAM" id="SSF50249">
    <property type="entry name" value="Nucleic acid-binding proteins"/>
    <property type="match status" value="1"/>
</dbReference>
<comment type="function">
    <text evidence="7">Involved in DNA repair and RecF pathway recombination.</text>
</comment>
<evidence type="ECO:0000259" key="8">
    <source>
        <dbReference type="Pfam" id="PF11967"/>
    </source>
</evidence>
<dbReference type="GO" id="GO:0006302">
    <property type="term" value="P:double-strand break repair"/>
    <property type="evidence" value="ECO:0007669"/>
    <property type="project" value="TreeGrafter"/>
</dbReference>
<dbReference type="InterPro" id="IPR003717">
    <property type="entry name" value="RecO"/>
</dbReference>
<dbReference type="InterPro" id="IPR037278">
    <property type="entry name" value="ARFGAP/RecO"/>
</dbReference>
<dbReference type="InterPro" id="IPR012340">
    <property type="entry name" value="NA-bd_OB-fold"/>
</dbReference>
<evidence type="ECO:0000256" key="6">
    <source>
        <dbReference type="ARBA" id="ARBA00033409"/>
    </source>
</evidence>
<dbReference type="Pfam" id="PF11967">
    <property type="entry name" value="RecO_N"/>
    <property type="match status" value="1"/>
</dbReference>
<feature type="domain" description="DNA replication/recombination mediator RecO N-terminal" evidence="8">
    <location>
        <begin position="6"/>
        <end position="82"/>
    </location>
</feature>
<organism evidence="9 10">
    <name type="scientific">Candidatus Woesebacteria bacterium GW2011_GWF1_46_13</name>
    <dbReference type="NCBI Taxonomy" id="1618602"/>
    <lineage>
        <taxon>Bacteria</taxon>
        <taxon>Candidatus Woeseibacteriota</taxon>
    </lineage>
</organism>
<evidence type="ECO:0000256" key="1">
    <source>
        <dbReference type="ARBA" id="ARBA00007452"/>
    </source>
</evidence>
<evidence type="ECO:0000256" key="4">
    <source>
        <dbReference type="ARBA" id="ARBA00023172"/>
    </source>
</evidence>
<comment type="caution">
    <text evidence="9">The sequence shown here is derived from an EMBL/GenBank/DDBJ whole genome shotgun (WGS) entry which is preliminary data.</text>
</comment>
<dbReference type="AlphaFoldDB" id="A0A0G1NPQ8"/>
<evidence type="ECO:0000313" key="9">
    <source>
        <dbReference type="EMBL" id="KKU22416.1"/>
    </source>
</evidence>
<dbReference type="PANTHER" id="PTHR33991:SF1">
    <property type="entry name" value="DNA REPAIR PROTEIN RECO"/>
    <property type="match status" value="1"/>
</dbReference>
<comment type="similarity">
    <text evidence="1 7">Belongs to the RecO family.</text>
</comment>
<evidence type="ECO:0000256" key="3">
    <source>
        <dbReference type="ARBA" id="ARBA00022763"/>
    </source>
</evidence>
<proteinExistence type="inferred from homology"/>
<dbReference type="GO" id="GO:0006310">
    <property type="term" value="P:DNA recombination"/>
    <property type="evidence" value="ECO:0007669"/>
    <property type="project" value="UniProtKB-UniRule"/>
</dbReference>
<evidence type="ECO:0000256" key="2">
    <source>
        <dbReference type="ARBA" id="ARBA00021310"/>
    </source>
</evidence>
<dbReference type="GO" id="GO:0043590">
    <property type="term" value="C:bacterial nucleoid"/>
    <property type="evidence" value="ECO:0007669"/>
    <property type="project" value="TreeGrafter"/>
</dbReference>
<reference evidence="9 10" key="1">
    <citation type="journal article" date="2015" name="Nature">
        <title>rRNA introns, odd ribosomes, and small enigmatic genomes across a large radiation of phyla.</title>
        <authorList>
            <person name="Brown C.T."/>
            <person name="Hug L.A."/>
            <person name="Thomas B.C."/>
            <person name="Sharon I."/>
            <person name="Castelle C.J."/>
            <person name="Singh A."/>
            <person name="Wilkins M.J."/>
            <person name="Williams K.H."/>
            <person name="Banfield J.F."/>
        </authorList>
    </citation>
    <scope>NUCLEOTIDE SEQUENCE [LARGE SCALE GENOMIC DNA]</scope>
</reference>
<keyword evidence="3 7" id="KW-0227">DNA damage</keyword>
<keyword evidence="5 7" id="KW-0234">DNA repair</keyword>
<name>A0A0G1NPQ8_9BACT</name>
<evidence type="ECO:0000256" key="5">
    <source>
        <dbReference type="ARBA" id="ARBA00023204"/>
    </source>
</evidence>
<protein>
    <recommendedName>
        <fullName evidence="2 7">DNA repair protein RecO</fullName>
    </recommendedName>
    <alternativeName>
        <fullName evidence="6 7">Recombination protein O</fullName>
    </alternativeName>
</protein>
<dbReference type="InterPro" id="IPR022572">
    <property type="entry name" value="DNA_rep/recomb_RecO_N"/>
</dbReference>
<dbReference type="InterPro" id="IPR042242">
    <property type="entry name" value="RecO_C"/>
</dbReference>
<accession>A0A0G1NPQ8</accession>
<evidence type="ECO:0000313" key="10">
    <source>
        <dbReference type="Proteomes" id="UP000034643"/>
    </source>
</evidence>
<dbReference type="Gene3D" id="2.40.50.140">
    <property type="entry name" value="Nucleic acid-binding proteins"/>
    <property type="match status" value="1"/>
</dbReference>
<dbReference type="PANTHER" id="PTHR33991">
    <property type="entry name" value="DNA REPAIR PROTEIN RECO"/>
    <property type="match status" value="1"/>
</dbReference>
<dbReference type="NCBIfam" id="TIGR00613">
    <property type="entry name" value="reco"/>
    <property type="match status" value="1"/>
</dbReference>
<dbReference type="SUPFAM" id="SSF57863">
    <property type="entry name" value="ArfGap/RecO-like zinc finger"/>
    <property type="match status" value="1"/>
</dbReference>